<name>A0A1X7D474_9HYPH</name>
<evidence type="ECO:0000313" key="1">
    <source>
        <dbReference type="EMBL" id="SMF08614.1"/>
    </source>
</evidence>
<sequence length="65" mass="7294">MRHFFKMLRNRLTGTNEKKTFAVAHPEELQVVVPEAVVLPLPKAPREEISVPASINGRDLSTGRL</sequence>
<keyword evidence="2" id="KW-1185">Reference proteome</keyword>
<dbReference type="RefSeq" id="WP_085420398.1">
    <property type="nucleotide sequence ID" value="NZ_FXAF01000002.1"/>
</dbReference>
<proteinExistence type="predicted"/>
<protein>
    <submittedName>
        <fullName evidence="1">Uncharacterized protein</fullName>
    </submittedName>
</protein>
<dbReference type="Proteomes" id="UP000192903">
    <property type="component" value="Unassembled WGS sequence"/>
</dbReference>
<dbReference type="EMBL" id="FXAF01000002">
    <property type="protein sequence ID" value="SMF08614.1"/>
    <property type="molecule type" value="Genomic_DNA"/>
</dbReference>
<gene>
    <name evidence="1" type="ORF">SAMN02982989_5011</name>
</gene>
<reference evidence="2" key="1">
    <citation type="submission" date="2017-04" db="EMBL/GenBank/DDBJ databases">
        <authorList>
            <person name="Varghese N."/>
            <person name="Submissions S."/>
        </authorList>
    </citation>
    <scope>NUCLEOTIDE SEQUENCE [LARGE SCALE GENOMIC DNA]</scope>
    <source>
        <strain evidence="2">B4P</strain>
    </source>
</reference>
<evidence type="ECO:0000313" key="2">
    <source>
        <dbReference type="Proteomes" id="UP000192903"/>
    </source>
</evidence>
<organism evidence="1 2">
    <name type="scientific">Xaviernesmea oryzae</name>
    <dbReference type="NCBI Taxonomy" id="464029"/>
    <lineage>
        <taxon>Bacteria</taxon>
        <taxon>Pseudomonadati</taxon>
        <taxon>Pseudomonadota</taxon>
        <taxon>Alphaproteobacteria</taxon>
        <taxon>Hyphomicrobiales</taxon>
        <taxon>Rhizobiaceae</taxon>
        <taxon>Rhizobium/Agrobacterium group</taxon>
        <taxon>Xaviernesmea</taxon>
    </lineage>
</organism>
<accession>A0A1X7D474</accession>
<dbReference type="AlphaFoldDB" id="A0A1X7D474"/>